<sequence>MQKRVQSFFISDLKENNDGTISGGFAAIATSVKQMESFNNNLCQNGFCNGTVNGSCTNTISCAGSTNFGFCR</sequence>
<gene>
    <name evidence="1" type="ORF">ECE50_029625</name>
</gene>
<proteinExistence type="predicted"/>
<accession>A0A3S1AUJ7</accession>
<dbReference type="AlphaFoldDB" id="A0A3S1AUJ7"/>
<dbReference type="EMBL" id="RIAR02000001">
    <property type="protein sequence ID" value="NSL91022.1"/>
    <property type="molecule type" value="Genomic_DNA"/>
</dbReference>
<evidence type="ECO:0000313" key="2">
    <source>
        <dbReference type="Proteomes" id="UP000281028"/>
    </source>
</evidence>
<name>A0A3S1AUJ7_9BACT</name>
<reference evidence="1" key="1">
    <citation type="submission" date="2020-05" db="EMBL/GenBank/DDBJ databases">
        <title>Chitinophaga laudate sp. nov., isolated from a tropical peat swamp.</title>
        <authorList>
            <person name="Goh C.B.S."/>
            <person name="Lee M.S."/>
            <person name="Parimannan S."/>
            <person name="Pasbakhsh P."/>
            <person name="Yule C.M."/>
            <person name="Rajandas H."/>
            <person name="Loke S."/>
            <person name="Croft L."/>
            <person name="Tan J.B.L."/>
        </authorList>
    </citation>
    <scope>NUCLEOTIDE SEQUENCE</scope>
    <source>
        <strain evidence="1">Mgbs1</strain>
    </source>
</reference>
<dbReference type="Proteomes" id="UP000281028">
    <property type="component" value="Unassembled WGS sequence"/>
</dbReference>
<keyword evidence="2" id="KW-1185">Reference proteome</keyword>
<organism evidence="1 2">
    <name type="scientific">Chitinophaga solisilvae</name>
    <dbReference type="NCBI Taxonomy" id="1233460"/>
    <lineage>
        <taxon>Bacteria</taxon>
        <taxon>Pseudomonadati</taxon>
        <taxon>Bacteroidota</taxon>
        <taxon>Chitinophagia</taxon>
        <taxon>Chitinophagales</taxon>
        <taxon>Chitinophagaceae</taxon>
        <taxon>Chitinophaga</taxon>
    </lineage>
</organism>
<protein>
    <submittedName>
        <fullName evidence="1">Uncharacterized protein</fullName>
    </submittedName>
</protein>
<comment type="caution">
    <text evidence="1">The sequence shown here is derived from an EMBL/GenBank/DDBJ whole genome shotgun (WGS) entry which is preliminary data.</text>
</comment>
<evidence type="ECO:0000313" key="1">
    <source>
        <dbReference type="EMBL" id="NSL91022.1"/>
    </source>
</evidence>
<dbReference type="RefSeq" id="WP_127043964.1">
    <property type="nucleotide sequence ID" value="NZ_JAABOK010000010.1"/>
</dbReference>